<sequence length="67" mass="6983">MADSKASKTAITLASLAGFFVIPYSIRKAAVYSREHSESKAAKKAAGGREKGQASGFSTPPEINHAS</sequence>
<accession>A0A139I771</accession>
<feature type="transmembrane region" description="Helical" evidence="2">
    <location>
        <begin position="6"/>
        <end position="26"/>
    </location>
</feature>
<reference evidence="3 4" key="1">
    <citation type="submission" date="2015-07" db="EMBL/GenBank/DDBJ databases">
        <title>Comparative genomics of the Sigatoka disease complex on banana suggests a link between parallel evolutionary changes in Pseudocercospora fijiensis and Pseudocercospora eumusae and increased virulence on the banana host.</title>
        <authorList>
            <person name="Chang T.-C."/>
            <person name="Salvucci A."/>
            <person name="Crous P.W."/>
            <person name="Stergiopoulos I."/>
        </authorList>
    </citation>
    <scope>NUCLEOTIDE SEQUENCE [LARGE SCALE GENOMIC DNA]</scope>
    <source>
        <strain evidence="3 4">CBS 116634</strain>
    </source>
</reference>
<dbReference type="Proteomes" id="UP000073492">
    <property type="component" value="Unassembled WGS sequence"/>
</dbReference>
<keyword evidence="2" id="KW-0472">Membrane</keyword>
<name>A0A139I771_9PEZI</name>
<comment type="caution">
    <text evidence="3">The sequence shown here is derived from an EMBL/GenBank/DDBJ whole genome shotgun (WGS) entry which is preliminary data.</text>
</comment>
<dbReference type="AlphaFoldDB" id="A0A139I771"/>
<evidence type="ECO:0000313" key="3">
    <source>
        <dbReference type="EMBL" id="KXT10455.1"/>
    </source>
</evidence>
<evidence type="ECO:0000313" key="4">
    <source>
        <dbReference type="Proteomes" id="UP000073492"/>
    </source>
</evidence>
<keyword evidence="2" id="KW-1133">Transmembrane helix</keyword>
<organism evidence="3 4">
    <name type="scientific">Pseudocercospora musae</name>
    <dbReference type="NCBI Taxonomy" id="113226"/>
    <lineage>
        <taxon>Eukaryota</taxon>
        <taxon>Fungi</taxon>
        <taxon>Dikarya</taxon>
        <taxon>Ascomycota</taxon>
        <taxon>Pezizomycotina</taxon>
        <taxon>Dothideomycetes</taxon>
        <taxon>Dothideomycetidae</taxon>
        <taxon>Mycosphaerellales</taxon>
        <taxon>Mycosphaerellaceae</taxon>
        <taxon>Pseudocercospora</taxon>
    </lineage>
</organism>
<feature type="region of interest" description="Disordered" evidence="1">
    <location>
        <begin position="33"/>
        <end position="67"/>
    </location>
</feature>
<feature type="compositionally biased region" description="Basic and acidic residues" evidence="1">
    <location>
        <begin position="33"/>
        <end position="52"/>
    </location>
</feature>
<keyword evidence="2" id="KW-0812">Transmembrane</keyword>
<evidence type="ECO:0000256" key="2">
    <source>
        <dbReference type="SAM" id="Phobius"/>
    </source>
</evidence>
<protein>
    <submittedName>
        <fullName evidence="3">Uncharacterized protein</fullName>
    </submittedName>
</protein>
<gene>
    <name evidence="3" type="ORF">AC579_7899</name>
</gene>
<dbReference type="EMBL" id="LFZO01000261">
    <property type="protein sequence ID" value="KXT10455.1"/>
    <property type="molecule type" value="Genomic_DNA"/>
</dbReference>
<keyword evidence="4" id="KW-1185">Reference proteome</keyword>
<proteinExistence type="predicted"/>
<evidence type="ECO:0000256" key="1">
    <source>
        <dbReference type="SAM" id="MobiDB-lite"/>
    </source>
</evidence>